<evidence type="ECO:0000313" key="9">
    <source>
        <dbReference type="Proteomes" id="UP000681075"/>
    </source>
</evidence>
<evidence type="ECO:0000256" key="1">
    <source>
        <dbReference type="ARBA" id="ARBA00010699"/>
    </source>
</evidence>
<protein>
    <recommendedName>
        <fullName evidence="2 5">Methionyl-tRNA formyltransferase</fullName>
        <ecNumber evidence="2 5">2.1.2.9</ecNumber>
    </recommendedName>
</protein>
<evidence type="ECO:0000256" key="5">
    <source>
        <dbReference type="HAMAP-Rule" id="MF_00182"/>
    </source>
</evidence>
<sequence length="302" mass="32150">MRVAFLGTPEFAVPALDAIAKAGHEIVCVYSQPPRPAGRGHKLVASPIQHWAEANGIEVRTPVSLKDEAVRDAFRNLKLDVAVVAAYGLILPRAILDAPTYGCLNIHASLLPRWRGAAPIERAILAGDAQTGVTIMQMEVGLDTGPMLLTERVAIGPRTTATALTNELSALGAKAIVQALADIKHLTPQTQPADGVTYAAKLTREEGRIDWTRNVVDLDRQVRALNPRPGVWFEAGGERVKLLRAAIMPGPAGAPPGTLLDDDLTVACGDGALRLTELQRAGKAAQPATEFRRGFTLPPVLS</sequence>
<dbReference type="Pfam" id="PF02911">
    <property type="entry name" value="Formyl_trans_C"/>
    <property type="match status" value="1"/>
</dbReference>
<dbReference type="CDD" id="cd08646">
    <property type="entry name" value="FMT_core_Met-tRNA-FMT_N"/>
    <property type="match status" value="1"/>
</dbReference>
<evidence type="ECO:0000259" key="6">
    <source>
        <dbReference type="Pfam" id="PF00551"/>
    </source>
</evidence>
<accession>A0A8S8XFM1</accession>
<name>A0A8S8XFM1_9PROT</name>
<evidence type="ECO:0000256" key="4">
    <source>
        <dbReference type="ARBA" id="ARBA00022917"/>
    </source>
</evidence>
<dbReference type="HAMAP" id="MF_00182">
    <property type="entry name" value="Formyl_trans"/>
    <property type="match status" value="1"/>
</dbReference>
<evidence type="ECO:0000256" key="3">
    <source>
        <dbReference type="ARBA" id="ARBA00022679"/>
    </source>
</evidence>
<comment type="caution">
    <text evidence="8">The sequence shown here is derived from an EMBL/GenBank/DDBJ whole genome shotgun (WGS) entry which is preliminary data.</text>
</comment>
<dbReference type="NCBIfam" id="TIGR00460">
    <property type="entry name" value="fmt"/>
    <property type="match status" value="1"/>
</dbReference>
<dbReference type="EC" id="2.1.2.9" evidence="2 5"/>
<dbReference type="CDD" id="cd08704">
    <property type="entry name" value="Met_tRNA_FMT_C"/>
    <property type="match status" value="1"/>
</dbReference>
<dbReference type="PROSITE" id="PS00373">
    <property type="entry name" value="GART"/>
    <property type="match status" value="1"/>
</dbReference>
<dbReference type="InterPro" id="IPR044135">
    <property type="entry name" value="Met-tRNA-FMT_C"/>
</dbReference>
<dbReference type="EMBL" id="BOPV01000001">
    <property type="protein sequence ID" value="GIL40016.1"/>
    <property type="molecule type" value="Genomic_DNA"/>
</dbReference>
<dbReference type="InterPro" id="IPR002376">
    <property type="entry name" value="Formyl_transf_N"/>
</dbReference>
<dbReference type="InterPro" id="IPR036477">
    <property type="entry name" value="Formyl_transf_N_sf"/>
</dbReference>
<dbReference type="SUPFAM" id="SSF50486">
    <property type="entry name" value="FMT C-terminal domain-like"/>
    <property type="match status" value="1"/>
</dbReference>
<dbReference type="GO" id="GO:0005829">
    <property type="term" value="C:cytosol"/>
    <property type="evidence" value="ECO:0007669"/>
    <property type="project" value="TreeGrafter"/>
</dbReference>
<dbReference type="InterPro" id="IPR001555">
    <property type="entry name" value="GART_AS"/>
</dbReference>
<evidence type="ECO:0000256" key="2">
    <source>
        <dbReference type="ARBA" id="ARBA00012261"/>
    </source>
</evidence>
<comment type="function">
    <text evidence="5">Attaches a formyl group to the free amino group of methionyl-tRNA(fMet). The formyl group appears to play a dual role in the initiator identity of N-formylmethionyl-tRNA by promoting its recognition by IF2 and preventing the misappropriation of this tRNA by the elongation apparatus.</text>
</comment>
<dbReference type="Proteomes" id="UP000681075">
    <property type="component" value="Unassembled WGS sequence"/>
</dbReference>
<dbReference type="SUPFAM" id="SSF53328">
    <property type="entry name" value="Formyltransferase"/>
    <property type="match status" value="1"/>
</dbReference>
<dbReference type="GO" id="GO:0004479">
    <property type="term" value="F:methionyl-tRNA formyltransferase activity"/>
    <property type="evidence" value="ECO:0007669"/>
    <property type="project" value="UniProtKB-UniRule"/>
</dbReference>
<dbReference type="Gene3D" id="3.40.50.12230">
    <property type="match status" value="1"/>
</dbReference>
<dbReference type="InterPro" id="IPR005793">
    <property type="entry name" value="Formyl_trans_C"/>
</dbReference>
<evidence type="ECO:0000259" key="7">
    <source>
        <dbReference type="Pfam" id="PF02911"/>
    </source>
</evidence>
<dbReference type="InterPro" id="IPR005794">
    <property type="entry name" value="Fmt"/>
</dbReference>
<dbReference type="PANTHER" id="PTHR11138">
    <property type="entry name" value="METHIONYL-TRNA FORMYLTRANSFERASE"/>
    <property type="match status" value="1"/>
</dbReference>
<keyword evidence="3 5" id="KW-0808">Transferase</keyword>
<reference evidence="8" key="1">
    <citation type="submission" date="2021-02" db="EMBL/GenBank/DDBJ databases">
        <title>Genome sequence of Rhodospirillales sp. strain TMPK1 isolated from soil.</title>
        <authorList>
            <person name="Nakai R."/>
            <person name="Kusada H."/>
            <person name="Tamaki H."/>
        </authorList>
    </citation>
    <scope>NUCLEOTIDE SEQUENCE</scope>
    <source>
        <strain evidence="8">TMPK1</strain>
    </source>
</reference>
<comment type="catalytic activity">
    <reaction evidence="5">
        <text>L-methionyl-tRNA(fMet) + (6R)-10-formyltetrahydrofolate = N-formyl-L-methionyl-tRNA(fMet) + (6S)-5,6,7,8-tetrahydrofolate + H(+)</text>
        <dbReference type="Rhea" id="RHEA:24380"/>
        <dbReference type="Rhea" id="RHEA-COMP:9952"/>
        <dbReference type="Rhea" id="RHEA-COMP:9953"/>
        <dbReference type="ChEBI" id="CHEBI:15378"/>
        <dbReference type="ChEBI" id="CHEBI:57453"/>
        <dbReference type="ChEBI" id="CHEBI:78530"/>
        <dbReference type="ChEBI" id="CHEBI:78844"/>
        <dbReference type="ChEBI" id="CHEBI:195366"/>
        <dbReference type="EC" id="2.1.2.9"/>
    </reaction>
</comment>
<feature type="binding site" evidence="5">
    <location>
        <begin position="109"/>
        <end position="112"/>
    </location>
    <ligand>
        <name>(6S)-5,6,7,8-tetrahydrofolate</name>
        <dbReference type="ChEBI" id="CHEBI:57453"/>
    </ligand>
</feature>
<organism evidence="8 9">
    <name type="scientific">Roseiterribacter gracilis</name>
    <dbReference type="NCBI Taxonomy" id="2812848"/>
    <lineage>
        <taxon>Bacteria</taxon>
        <taxon>Pseudomonadati</taxon>
        <taxon>Pseudomonadota</taxon>
        <taxon>Alphaproteobacteria</taxon>
        <taxon>Rhodospirillales</taxon>
        <taxon>Roseiterribacteraceae</taxon>
        <taxon>Roseiterribacter</taxon>
    </lineage>
</organism>
<dbReference type="AlphaFoldDB" id="A0A8S8XFM1"/>
<evidence type="ECO:0000313" key="8">
    <source>
        <dbReference type="EMBL" id="GIL40016.1"/>
    </source>
</evidence>
<feature type="domain" description="Formyl transferase C-terminal" evidence="7">
    <location>
        <begin position="201"/>
        <end position="295"/>
    </location>
</feature>
<dbReference type="Pfam" id="PF00551">
    <property type="entry name" value="Formyl_trans_N"/>
    <property type="match status" value="1"/>
</dbReference>
<comment type="similarity">
    <text evidence="1 5">Belongs to the Fmt family.</text>
</comment>
<gene>
    <name evidence="5 8" type="primary">fmt</name>
    <name evidence="8" type="ORF">TMPK1_22530</name>
</gene>
<keyword evidence="9" id="KW-1185">Reference proteome</keyword>
<dbReference type="PANTHER" id="PTHR11138:SF5">
    <property type="entry name" value="METHIONYL-TRNA FORMYLTRANSFERASE, MITOCHONDRIAL"/>
    <property type="match status" value="1"/>
</dbReference>
<dbReference type="InterPro" id="IPR041711">
    <property type="entry name" value="Met-tRNA-FMT_N"/>
</dbReference>
<proteinExistence type="inferred from homology"/>
<dbReference type="RefSeq" id="WP_420243128.1">
    <property type="nucleotide sequence ID" value="NZ_BOPV01000001.1"/>
</dbReference>
<dbReference type="InterPro" id="IPR011034">
    <property type="entry name" value="Formyl_transferase-like_C_sf"/>
</dbReference>
<keyword evidence="4 5" id="KW-0648">Protein biosynthesis</keyword>
<feature type="domain" description="Formyl transferase N-terminal" evidence="6">
    <location>
        <begin position="1"/>
        <end position="180"/>
    </location>
</feature>